<dbReference type="PANTHER" id="PTHR43032:SF2">
    <property type="entry name" value="BLL0505 PROTEIN"/>
    <property type="match status" value="1"/>
</dbReference>
<dbReference type="Pfam" id="PF00174">
    <property type="entry name" value="Oxidored_molyb"/>
    <property type="match status" value="1"/>
</dbReference>
<name>A0A223NZH4_9SPHI</name>
<evidence type="ECO:0000313" key="3">
    <source>
        <dbReference type="Proteomes" id="UP000215002"/>
    </source>
</evidence>
<dbReference type="RefSeq" id="WP_094571487.1">
    <property type="nucleotide sequence ID" value="NZ_CP022743.1"/>
</dbReference>
<evidence type="ECO:0000313" key="2">
    <source>
        <dbReference type="EMBL" id="ASU35273.1"/>
    </source>
</evidence>
<dbReference type="KEGG" id="muc:MuYL_3388"/>
<organism evidence="2 3">
    <name type="scientific">Mucilaginibacter xinganensis</name>
    <dbReference type="NCBI Taxonomy" id="1234841"/>
    <lineage>
        <taxon>Bacteria</taxon>
        <taxon>Pseudomonadati</taxon>
        <taxon>Bacteroidota</taxon>
        <taxon>Sphingobacteriia</taxon>
        <taxon>Sphingobacteriales</taxon>
        <taxon>Sphingobacteriaceae</taxon>
        <taxon>Mucilaginibacter</taxon>
    </lineage>
</organism>
<dbReference type="InterPro" id="IPR036374">
    <property type="entry name" value="OxRdtase_Mopterin-bd_sf"/>
</dbReference>
<keyword evidence="3" id="KW-1185">Reference proteome</keyword>
<accession>A0A223NZH4</accession>
<dbReference type="EMBL" id="CP022743">
    <property type="protein sequence ID" value="ASU35273.1"/>
    <property type="molecule type" value="Genomic_DNA"/>
</dbReference>
<sequence length="251" mass="28025">MKEKKRMTRRRAIFAGITSAGALLLSGCLKKMPPTYGNLLRMGDNLTYMAQRGLLSQRALAMEYQKSDITSFPVTDIGDPADPASKAAYSKEYQELQRYNFKDWALSVEGCVAKPGKYSMEELKKLGERTQITRHTCEEGWSAIAEWTGVPLGTLLQHAGILPAARFVCIYGFDNYGESIDMLDAFHPQTILAHTMNGESLPARNGAPVRLRVETQIGYKNVKYLQRIVVTDKFVDAGPDISNGWSWYTGI</sequence>
<feature type="domain" description="Oxidoreductase molybdopterin-binding" evidence="1">
    <location>
        <begin position="99"/>
        <end position="233"/>
    </location>
</feature>
<dbReference type="OrthoDB" id="9778777at2"/>
<dbReference type="AlphaFoldDB" id="A0A223NZH4"/>
<proteinExistence type="predicted"/>
<dbReference type="PROSITE" id="PS51257">
    <property type="entry name" value="PROKAR_LIPOPROTEIN"/>
    <property type="match status" value="1"/>
</dbReference>
<dbReference type="Proteomes" id="UP000215002">
    <property type="component" value="Chromosome"/>
</dbReference>
<dbReference type="Gene3D" id="3.90.420.10">
    <property type="entry name" value="Oxidoreductase, molybdopterin-binding domain"/>
    <property type="match status" value="1"/>
</dbReference>
<dbReference type="SUPFAM" id="SSF56524">
    <property type="entry name" value="Oxidoreductase molybdopterin-binding domain"/>
    <property type="match status" value="1"/>
</dbReference>
<gene>
    <name evidence="2" type="ORF">MuYL_3388</name>
</gene>
<evidence type="ECO:0000259" key="1">
    <source>
        <dbReference type="Pfam" id="PF00174"/>
    </source>
</evidence>
<protein>
    <submittedName>
        <fullName evidence="2">DMSO/TMAO reductase YedYZ, molybdopterin-dependent catalytic subunit</fullName>
    </submittedName>
</protein>
<dbReference type="InterPro" id="IPR000572">
    <property type="entry name" value="OxRdtase_Mopterin-bd_dom"/>
</dbReference>
<dbReference type="PANTHER" id="PTHR43032">
    <property type="entry name" value="PROTEIN-METHIONINE-SULFOXIDE REDUCTASE"/>
    <property type="match status" value="1"/>
</dbReference>
<reference evidence="2 3" key="1">
    <citation type="submission" date="2017-08" db="EMBL/GenBank/DDBJ databases">
        <title>Complete genome sequence of Mucilaginibacter sp. strain BJC16-A31.</title>
        <authorList>
            <consortium name="Henan University of Science and Technology"/>
            <person name="You X."/>
        </authorList>
    </citation>
    <scope>NUCLEOTIDE SEQUENCE [LARGE SCALE GENOMIC DNA]</scope>
    <source>
        <strain evidence="2 3">BJC16-A31</strain>
    </source>
</reference>